<dbReference type="Proteomes" id="UP001055879">
    <property type="component" value="Linkage Group LG18"/>
</dbReference>
<comment type="caution">
    <text evidence="1">The sequence shown here is derived from an EMBL/GenBank/DDBJ whole genome shotgun (WGS) entry which is preliminary data.</text>
</comment>
<gene>
    <name evidence="1" type="ORF">L6452_44114</name>
</gene>
<evidence type="ECO:0000313" key="1">
    <source>
        <dbReference type="EMBL" id="KAI3665487.1"/>
    </source>
</evidence>
<reference evidence="1 2" key="2">
    <citation type="journal article" date="2022" name="Mol. Ecol. Resour.">
        <title>The genomes of chicory, endive, great burdock and yacon provide insights into Asteraceae paleo-polyploidization history and plant inulin production.</title>
        <authorList>
            <person name="Fan W."/>
            <person name="Wang S."/>
            <person name="Wang H."/>
            <person name="Wang A."/>
            <person name="Jiang F."/>
            <person name="Liu H."/>
            <person name="Zhao H."/>
            <person name="Xu D."/>
            <person name="Zhang Y."/>
        </authorList>
    </citation>
    <scope>NUCLEOTIDE SEQUENCE [LARGE SCALE GENOMIC DNA]</scope>
    <source>
        <strain evidence="2">cv. Niubang</strain>
    </source>
</reference>
<proteinExistence type="predicted"/>
<accession>A0ACB8XFK4</accession>
<sequence>MSSSASPRYKDNIYASMTSPPKRSQQSDHFDDLIGNLGRPEKVEPTRHSRTKSPRDIVLPLAHDFVDSSIAGSNKGATENNVDGVESEDDDNAPCGEPTIDPDALHVEGSWD</sequence>
<dbReference type="EMBL" id="CM042064">
    <property type="protein sequence ID" value="KAI3665487.1"/>
    <property type="molecule type" value="Genomic_DNA"/>
</dbReference>
<reference evidence="2" key="1">
    <citation type="journal article" date="2022" name="Mol. Ecol. Resour.">
        <title>The genomes of chicory, endive, great burdock and yacon provide insights into Asteraceae palaeo-polyploidization history and plant inulin production.</title>
        <authorList>
            <person name="Fan W."/>
            <person name="Wang S."/>
            <person name="Wang H."/>
            <person name="Wang A."/>
            <person name="Jiang F."/>
            <person name="Liu H."/>
            <person name="Zhao H."/>
            <person name="Xu D."/>
            <person name="Zhang Y."/>
        </authorList>
    </citation>
    <scope>NUCLEOTIDE SEQUENCE [LARGE SCALE GENOMIC DNA]</scope>
    <source>
        <strain evidence="2">cv. Niubang</strain>
    </source>
</reference>
<organism evidence="1 2">
    <name type="scientific">Arctium lappa</name>
    <name type="common">Greater burdock</name>
    <name type="synonym">Lappa major</name>
    <dbReference type="NCBI Taxonomy" id="4217"/>
    <lineage>
        <taxon>Eukaryota</taxon>
        <taxon>Viridiplantae</taxon>
        <taxon>Streptophyta</taxon>
        <taxon>Embryophyta</taxon>
        <taxon>Tracheophyta</taxon>
        <taxon>Spermatophyta</taxon>
        <taxon>Magnoliopsida</taxon>
        <taxon>eudicotyledons</taxon>
        <taxon>Gunneridae</taxon>
        <taxon>Pentapetalae</taxon>
        <taxon>asterids</taxon>
        <taxon>campanulids</taxon>
        <taxon>Asterales</taxon>
        <taxon>Asteraceae</taxon>
        <taxon>Carduoideae</taxon>
        <taxon>Cardueae</taxon>
        <taxon>Arctiinae</taxon>
        <taxon>Arctium</taxon>
    </lineage>
</organism>
<keyword evidence="2" id="KW-1185">Reference proteome</keyword>
<evidence type="ECO:0000313" key="2">
    <source>
        <dbReference type="Proteomes" id="UP001055879"/>
    </source>
</evidence>
<name>A0ACB8XFK4_ARCLA</name>
<protein>
    <submittedName>
        <fullName evidence="1">Uncharacterized protein</fullName>
    </submittedName>
</protein>